<proteinExistence type="inferred from homology"/>
<comment type="similarity">
    <text evidence="2 4">Belongs to the bacterial solute-binding protein 3 family.</text>
</comment>
<evidence type="ECO:0000259" key="6">
    <source>
        <dbReference type="SMART" id="SM00062"/>
    </source>
</evidence>
<dbReference type="Pfam" id="PF00497">
    <property type="entry name" value="SBP_bac_3"/>
    <property type="match status" value="1"/>
</dbReference>
<evidence type="ECO:0000313" key="7">
    <source>
        <dbReference type="EMBL" id="PKU24350.1"/>
    </source>
</evidence>
<comment type="subcellular location">
    <subcellularLocation>
        <location evidence="1">Cell envelope</location>
    </subcellularLocation>
</comment>
<gene>
    <name evidence="7" type="ORF">CWS72_12220</name>
</gene>
<comment type="caution">
    <text evidence="7">The sequence shown here is derived from an EMBL/GenBank/DDBJ whole genome shotgun (WGS) entry which is preliminary data.</text>
</comment>
<dbReference type="InterPro" id="IPR018313">
    <property type="entry name" value="SBP_3_CS"/>
</dbReference>
<protein>
    <submittedName>
        <fullName evidence="7">Amino acid ABC transporter substrate-binding protein</fullName>
    </submittedName>
</protein>
<dbReference type="InterPro" id="IPR001638">
    <property type="entry name" value="Solute-binding_3/MltF_N"/>
</dbReference>
<dbReference type="GO" id="GO:0030313">
    <property type="term" value="C:cell envelope"/>
    <property type="evidence" value="ECO:0007669"/>
    <property type="project" value="UniProtKB-SubCell"/>
</dbReference>
<dbReference type="PROSITE" id="PS01039">
    <property type="entry name" value="SBP_BACTERIAL_3"/>
    <property type="match status" value="1"/>
</dbReference>
<evidence type="ECO:0000313" key="8">
    <source>
        <dbReference type="Proteomes" id="UP000233293"/>
    </source>
</evidence>
<dbReference type="Proteomes" id="UP000233293">
    <property type="component" value="Unassembled WGS sequence"/>
</dbReference>
<dbReference type="OrthoDB" id="9807134at2"/>
<dbReference type="SUPFAM" id="SSF53850">
    <property type="entry name" value="Periplasmic binding protein-like II"/>
    <property type="match status" value="1"/>
</dbReference>
<dbReference type="Gene3D" id="3.40.190.10">
    <property type="entry name" value="Periplasmic binding protein-like II"/>
    <property type="match status" value="2"/>
</dbReference>
<keyword evidence="8" id="KW-1185">Reference proteome</keyword>
<reference evidence="8" key="1">
    <citation type="submission" date="2017-12" db="EMBL/GenBank/DDBJ databases">
        <title>Draft genome sequence of Telmatospirillum siberiense 26-4b1T, an acidotolerant peatland alphaproteobacterium potentially involved in sulfur cycling.</title>
        <authorList>
            <person name="Hausmann B."/>
            <person name="Pjevac P."/>
            <person name="Schreck K."/>
            <person name="Herbold C.W."/>
            <person name="Daims H."/>
            <person name="Wagner M."/>
            <person name="Pester M."/>
            <person name="Loy A."/>
        </authorList>
    </citation>
    <scope>NUCLEOTIDE SEQUENCE [LARGE SCALE GENOMIC DNA]</scope>
    <source>
        <strain evidence="8">26-4b1</strain>
    </source>
</reference>
<organism evidence="7 8">
    <name type="scientific">Telmatospirillum siberiense</name>
    <dbReference type="NCBI Taxonomy" id="382514"/>
    <lineage>
        <taxon>Bacteria</taxon>
        <taxon>Pseudomonadati</taxon>
        <taxon>Pseudomonadota</taxon>
        <taxon>Alphaproteobacteria</taxon>
        <taxon>Rhodospirillales</taxon>
        <taxon>Rhodospirillaceae</taxon>
        <taxon>Telmatospirillum</taxon>
    </lineage>
</organism>
<dbReference type="PANTHER" id="PTHR35936">
    <property type="entry name" value="MEMBRANE-BOUND LYTIC MUREIN TRANSGLYCOSYLASE F"/>
    <property type="match status" value="1"/>
</dbReference>
<feature type="domain" description="Solute-binding protein family 3/N-terminal" evidence="6">
    <location>
        <begin position="24"/>
        <end position="251"/>
    </location>
</feature>
<accession>A0A2N3PVD3</accession>
<evidence type="ECO:0000256" key="5">
    <source>
        <dbReference type="SAM" id="SignalP"/>
    </source>
</evidence>
<dbReference type="SMART" id="SM00062">
    <property type="entry name" value="PBPb"/>
    <property type="match status" value="1"/>
</dbReference>
<evidence type="ECO:0000256" key="2">
    <source>
        <dbReference type="ARBA" id="ARBA00010333"/>
    </source>
</evidence>
<feature type="chain" id="PRO_5014904399" evidence="5">
    <location>
        <begin position="22"/>
        <end position="255"/>
    </location>
</feature>
<sequence>MKKIGLFCALAMLGMATAAHAATKVRIATEADYAPFEYKDADGVLKGFEIELGTKMCAAAKLDCEWVNMDFDAEIAALNAGKVDAILSQMSVTDERKKSVDFGDLLTIAPVSLVAKKGAAIGADAASLKGKTVGVQSGTTHETFMKKRLPSVAIKVYQSQEEAYLDLEAGRIDATLADKTIEWDWLQKTGKAEGFDYVGKDIDDVEIFGTGTAIAFRKGDAALRAKFNEALVQVLKDGTYKAINDKYFPFPINGK</sequence>
<dbReference type="EMBL" id="PIUM01000012">
    <property type="protein sequence ID" value="PKU24350.1"/>
    <property type="molecule type" value="Genomic_DNA"/>
</dbReference>
<feature type="signal peptide" evidence="5">
    <location>
        <begin position="1"/>
        <end position="21"/>
    </location>
</feature>
<dbReference type="RefSeq" id="WP_101250889.1">
    <property type="nucleotide sequence ID" value="NZ_PIUM01000012.1"/>
</dbReference>
<dbReference type="PANTHER" id="PTHR35936:SF17">
    <property type="entry name" value="ARGININE-BINDING EXTRACELLULAR PROTEIN ARTP"/>
    <property type="match status" value="1"/>
</dbReference>
<evidence type="ECO:0000256" key="1">
    <source>
        <dbReference type="ARBA" id="ARBA00004196"/>
    </source>
</evidence>
<name>A0A2N3PVD3_9PROT</name>
<evidence type="ECO:0000256" key="4">
    <source>
        <dbReference type="RuleBase" id="RU003744"/>
    </source>
</evidence>
<evidence type="ECO:0000256" key="3">
    <source>
        <dbReference type="ARBA" id="ARBA00022729"/>
    </source>
</evidence>
<dbReference type="AlphaFoldDB" id="A0A2N3PVD3"/>
<keyword evidence="3 5" id="KW-0732">Signal</keyword>